<dbReference type="EMBL" id="PVXQ01000028">
    <property type="protein sequence ID" value="PRR81532.1"/>
    <property type="molecule type" value="Genomic_DNA"/>
</dbReference>
<dbReference type="AlphaFoldDB" id="A0A2T0BCG9"/>
<dbReference type="Proteomes" id="UP000239471">
    <property type="component" value="Unassembled WGS sequence"/>
</dbReference>
<dbReference type="EC" id="1.12.1.3" evidence="8"/>
<dbReference type="FunFam" id="1.10.10.1590:FF:000001">
    <property type="entry name" value="NADH-quinone oxidoreductase subunit E"/>
    <property type="match status" value="1"/>
</dbReference>
<evidence type="ECO:0000256" key="4">
    <source>
        <dbReference type="ARBA" id="ARBA00023004"/>
    </source>
</evidence>
<dbReference type="NCBIfam" id="NF005722">
    <property type="entry name" value="PRK07539.1-2"/>
    <property type="match status" value="1"/>
</dbReference>
<proteinExistence type="inferred from homology"/>
<dbReference type="PANTHER" id="PTHR43342:SF2">
    <property type="entry name" value="POTENTIAL NAD-REDUCING HYDROGENASE SUBUNIT"/>
    <property type="match status" value="1"/>
</dbReference>
<evidence type="ECO:0000313" key="8">
    <source>
        <dbReference type="EMBL" id="PRR81532.1"/>
    </source>
</evidence>
<dbReference type="InterPro" id="IPR036249">
    <property type="entry name" value="Thioredoxin-like_sf"/>
</dbReference>
<comment type="cofactor">
    <cofactor evidence="6">
        <name>[2Fe-2S] cluster</name>
        <dbReference type="ChEBI" id="CHEBI:190135"/>
    </cofactor>
</comment>
<protein>
    <submittedName>
        <fullName evidence="8">NADP-reducing hydrogenase subunit HndA</fullName>
        <ecNumber evidence="8">1.12.1.3</ecNumber>
    </submittedName>
</protein>
<gene>
    <name evidence="8" type="primary">hndA</name>
    <name evidence="8" type="ORF">CLVI_24610</name>
</gene>
<dbReference type="GO" id="GO:0051537">
    <property type="term" value="F:2 iron, 2 sulfur cluster binding"/>
    <property type="evidence" value="ECO:0007669"/>
    <property type="project" value="UniProtKB-KW"/>
</dbReference>
<evidence type="ECO:0000256" key="3">
    <source>
        <dbReference type="ARBA" id="ARBA00022723"/>
    </source>
</evidence>
<keyword evidence="3 7" id="KW-0479">Metal-binding</keyword>
<dbReference type="PIRSF" id="PIRSF000216">
    <property type="entry name" value="NADH_DH_24kDa"/>
    <property type="match status" value="1"/>
</dbReference>
<keyword evidence="8" id="KW-0560">Oxidoreductase</keyword>
<dbReference type="GO" id="GO:0046872">
    <property type="term" value="F:metal ion binding"/>
    <property type="evidence" value="ECO:0007669"/>
    <property type="project" value="UniProtKB-KW"/>
</dbReference>
<evidence type="ECO:0000313" key="9">
    <source>
        <dbReference type="Proteomes" id="UP000239471"/>
    </source>
</evidence>
<evidence type="ECO:0000256" key="2">
    <source>
        <dbReference type="ARBA" id="ARBA00022714"/>
    </source>
</evidence>
<dbReference type="Pfam" id="PF01257">
    <property type="entry name" value="2Fe-2S_thioredx"/>
    <property type="match status" value="1"/>
</dbReference>
<organism evidence="8 9">
    <name type="scientific">Clostridium vincentii</name>
    <dbReference type="NCBI Taxonomy" id="52704"/>
    <lineage>
        <taxon>Bacteria</taxon>
        <taxon>Bacillati</taxon>
        <taxon>Bacillota</taxon>
        <taxon>Clostridia</taxon>
        <taxon>Eubacteriales</taxon>
        <taxon>Clostridiaceae</taxon>
        <taxon>Clostridium</taxon>
    </lineage>
</organism>
<feature type="binding site" evidence="7">
    <location>
        <position position="137"/>
    </location>
    <ligand>
        <name>[2Fe-2S] cluster</name>
        <dbReference type="ChEBI" id="CHEBI:190135"/>
    </ligand>
</feature>
<feature type="binding site" evidence="7">
    <location>
        <position position="133"/>
    </location>
    <ligand>
        <name>[2Fe-2S] cluster</name>
        <dbReference type="ChEBI" id="CHEBI:190135"/>
    </ligand>
</feature>
<sequence>MSNNEKCTCVECGNTDERMDKLKDILEEYRSIKGNLIPILHSVQKIYGYLPEDILQVVSEKINIPMTEIYGVASFYHLFSLEPKGEHIIKVCLGTACYVKGGQIILNRLEQELNLEVGKTSLDGKFTLEATRCLGACGLSPVMTVDDKIYAKVTLDDVRRILDEYTKVEVDK</sequence>
<dbReference type="InterPro" id="IPR041921">
    <property type="entry name" value="NuoE_N"/>
</dbReference>
<dbReference type="InterPro" id="IPR042128">
    <property type="entry name" value="NuoE_dom"/>
</dbReference>
<feature type="binding site" evidence="7">
    <location>
        <position position="97"/>
    </location>
    <ligand>
        <name>[2Fe-2S] cluster</name>
        <dbReference type="ChEBI" id="CHEBI:190135"/>
    </ligand>
</feature>
<reference evidence="8 9" key="1">
    <citation type="submission" date="2018-03" db="EMBL/GenBank/DDBJ databases">
        <title>Genome sequence of Clostridium vincentii DSM 10228.</title>
        <authorList>
            <person name="Poehlein A."/>
            <person name="Daniel R."/>
        </authorList>
    </citation>
    <scope>NUCLEOTIDE SEQUENCE [LARGE SCALE GENOMIC DNA]</scope>
    <source>
        <strain evidence="8 9">DSM 10228</strain>
    </source>
</reference>
<dbReference type="CDD" id="cd03064">
    <property type="entry name" value="TRX_Fd_NuoE"/>
    <property type="match status" value="1"/>
</dbReference>
<dbReference type="Gene3D" id="3.40.30.10">
    <property type="entry name" value="Glutaredoxin"/>
    <property type="match status" value="1"/>
</dbReference>
<evidence type="ECO:0000256" key="7">
    <source>
        <dbReference type="PIRSR" id="PIRSR000216-1"/>
    </source>
</evidence>
<accession>A0A2T0BCG9</accession>
<dbReference type="RefSeq" id="WP_242980686.1">
    <property type="nucleotide sequence ID" value="NZ_PVXQ01000028.1"/>
</dbReference>
<dbReference type="PANTHER" id="PTHR43342">
    <property type="entry name" value="NADH-QUINONE OXIDOREDUCTASE, E SUBUNIT"/>
    <property type="match status" value="1"/>
</dbReference>
<comment type="similarity">
    <text evidence="1">Belongs to the complex I 24 kDa subunit family.</text>
</comment>
<evidence type="ECO:0000256" key="1">
    <source>
        <dbReference type="ARBA" id="ARBA00010643"/>
    </source>
</evidence>
<dbReference type="GO" id="GO:0050583">
    <property type="term" value="F:hydrogen dehydrogenase (NADP+) activity"/>
    <property type="evidence" value="ECO:0007669"/>
    <property type="project" value="UniProtKB-EC"/>
</dbReference>
<dbReference type="Gene3D" id="1.10.10.1590">
    <property type="entry name" value="NADH-quinone oxidoreductase subunit E"/>
    <property type="match status" value="1"/>
</dbReference>
<keyword evidence="2 7" id="KW-0001">2Fe-2S</keyword>
<comment type="caution">
    <text evidence="8">The sequence shown here is derived from an EMBL/GenBank/DDBJ whole genome shotgun (WGS) entry which is preliminary data.</text>
</comment>
<comment type="cofactor">
    <cofactor evidence="7">
        <name>[2Fe-2S] cluster</name>
        <dbReference type="ChEBI" id="CHEBI:190135"/>
    </cofactor>
    <text evidence="7">Binds 1 [2Fe-2S] cluster.</text>
</comment>
<dbReference type="InterPro" id="IPR002023">
    <property type="entry name" value="NuoE-like"/>
</dbReference>
<dbReference type="SUPFAM" id="SSF52833">
    <property type="entry name" value="Thioredoxin-like"/>
    <property type="match status" value="1"/>
</dbReference>
<dbReference type="InterPro" id="IPR028431">
    <property type="entry name" value="NADP_DH_HndA-like"/>
</dbReference>
<name>A0A2T0BCG9_9CLOT</name>
<keyword evidence="9" id="KW-1185">Reference proteome</keyword>
<feature type="binding site" evidence="7">
    <location>
        <position position="92"/>
    </location>
    <ligand>
        <name>[2Fe-2S] cluster</name>
        <dbReference type="ChEBI" id="CHEBI:190135"/>
    </ligand>
</feature>
<dbReference type="FunFam" id="3.40.30.10:FF:000015">
    <property type="entry name" value="NADH-quinone oxidoreductase subunit E"/>
    <property type="match status" value="1"/>
</dbReference>
<keyword evidence="4 7" id="KW-0408">Iron</keyword>
<evidence type="ECO:0000256" key="5">
    <source>
        <dbReference type="ARBA" id="ARBA00023014"/>
    </source>
</evidence>
<keyword evidence="5 7" id="KW-0411">Iron-sulfur</keyword>
<evidence type="ECO:0000256" key="6">
    <source>
        <dbReference type="ARBA" id="ARBA00034078"/>
    </source>
</evidence>